<reference evidence="2" key="1">
    <citation type="journal article" date="2020" name="Stud. Mycol.">
        <title>101 Dothideomycetes genomes: a test case for predicting lifestyles and emergence of pathogens.</title>
        <authorList>
            <person name="Haridas S."/>
            <person name="Albert R."/>
            <person name="Binder M."/>
            <person name="Bloem J."/>
            <person name="Labutti K."/>
            <person name="Salamov A."/>
            <person name="Andreopoulos B."/>
            <person name="Baker S."/>
            <person name="Barry K."/>
            <person name="Bills G."/>
            <person name="Bluhm B."/>
            <person name="Cannon C."/>
            <person name="Castanera R."/>
            <person name="Culley D."/>
            <person name="Daum C."/>
            <person name="Ezra D."/>
            <person name="Gonzalez J."/>
            <person name="Henrissat B."/>
            <person name="Kuo A."/>
            <person name="Liang C."/>
            <person name="Lipzen A."/>
            <person name="Lutzoni F."/>
            <person name="Magnuson J."/>
            <person name="Mondo S."/>
            <person name="Nolan M."/>
            <person name="Ohm R."/>
            <person name="Pangilinan J."/>
            <person name="Park H.-J."/>
            <person name="Ramirez L."/>
            <person name="Alfaro M."/>
            <person name="Sun H."/>
            <person name="Tritt A."/>
            <person name="Yoshinaga Y."/>
            <person name="Zwiers L.-H."/>
            <person name="Turgeon B."/>
            <person name="Goodwin S."/>
            <person name="Spatafora J."/>
            <person name="Crous P."/>
            <person name="Grigoriev I."/>
        </authorList>
    </citation>
    <scope>NUCLEOTIDE SEQUENCE</scope>
    <source>
        <strain evidence="2">Tuck. ex Michener</strain>
    </source>
</reference>
<evidence type="ECO:0008006" key="4">
    <source>
        <dbReference type="Google" id="ProtNLM"/>
    </source>
</evidence>
<evidence type="ECO:0000313" key="3">
    <source>
        <dbReference type="Proteomes" id="UP000800092"/>
    </source>
</evidence>
<proteinExistence type="predicted"/>
<dbReference type="EMBL" id="ML991867">
    <property type="protein sequence ID" value="KAF2229325.1"/>
    <property type="molecule type" value="Genomic_DNA"/>
</dbReference>
<name>A0A6A6GUC0_VIRVR</name>
<feature type="compositionally biased region" description="Basic and acidic residues" evidence="1">
    <location>
        <begin position="159"/>
        <end position="171"/>
    </location>
</feature>
<keyword evidence="3" id="KW-1185">Reference proteome</keyword>
<dbReference type="AlphaFoldDB" id="A0A6A6GUC0"/>
<gene>
    <name evidence="2" type="ORF">EV356DRAFT_521182</name>
</gene>
<dbReference type="OrthoDB" id="2120038at2759"/>
<feature type="region of interest" description="Disordered" evidence="1">
    <location>
        <begin position="1"/>
        <end position="20"/>
    </location>
</feature>
<feature type="compositionally biased region" description="Basic residues" evidence="1">
    <location>
        <begin position="11"/>
        <end position="20"/>
    </location>
</feature>
<feature type="compositionally biased region" description="Basic and acidic residues" evidence="1">
    <location>
        <begin position="181"/>
        <end position="191"/>
    </location>
</feature>
<dbReference type="InterPro" id="IPR034444">
    <property type="entry name" value="Nuo17.8"/>
</dbReference>
<dbReference type="PANTHER" id="PTHR42100:SF1">
    <property type="entry name" value="OXIDOREDUCTASE 178 KDA SUBUNIT, PUTATIVE (AFU_ORTHOLOGUE AFUA_8G04320)-RELATED"/>
    <property type="match status" value="1"/>
</dbReference>
<protein>
    <recommendedName>
        <fullName evidence="4">NADH-ubiquinone oxidoreductase 17.8 kDa subunit</fullName>
    </recommendedName>
</protein>
<evidence type="ECO:0000313" key="2">
    <source>
        <dbReference type="EMBL" id="KAF2229325.1"/>
    </source>
</evidence>
<organism evidence="2 3">
    <name type="scientific">Viridothelium virens</name>
    <name type="common">Speckled blister lichen</name>
    <name type="synonym">Trypethelium virens</name>
    <dbReference type="NCBI Taxonomy" id="1048519"/>
    <lineage>
        <taxon>Eukaryota</taxon>
        <taxon>Fungi</taxon>
        <taxon>Dikarya</taxon>
        <taxon>Ascomycota</taxon>
        <taxon>Pezizomycotina</taxon>
        <taxon>Dothideomycetes</taxon>
        <taxon>Dothideomycetes incertae sedis</taxon>
        <taxon>Trypetheliales</taxon>
        <taxon>Trypetheliaceae</taxon>
        <taxon>Viridothelium</taxon>
    </lineage>
</organism>
<feature type="region of interest" description="Disordered" evidence="1">
    <location>
        <begin position="159"/>
        <end position="191"/>
    </location>
</feature>
<accession>A0A6A6GUC0</accession>
<dbReference type="GO" id="GO:0005739">
    <property type="term" value="C:mitochondrion"/>
    <property type="evidence" value="ECO:0007669"/>
    <property type="project" value="InterPro"/>
</dbReference>
<feature type="compositionally biased region" description="Polar residues" evidence="1">
    <location>
        <begin position="1"/>
        <end position="10"/>
    </location>
</feature>
<dbReference type="Proteomes" id="UP000800092">
    <property type="component" value="Unassembled WGS sequence"/>
</dbReference>
<sequence>MQTIRSSAVRSTRRLSLRPHQQCRRYAEQQSSSQHADPNHGNEHFSRGFYITLAAVPISYFVFQFTNSDPNQSAWPTRMLEKYSEWQQLWVERNDRHVKMMEQAAFDRNLFLNSKPTKHVELKYPEQMNQASPWNVPAGHGTNIDAMIEHYQKKNYEENEKKLQALRDGTLKAEQPLTRSRGVEDNPPKLP</sequence>
<evidence type="ECO:0000256" key="1">
    <source>
        <dbReference type="SAM" id="MobiDB-lite"/>
    </source>
</evidence>
<dbReference type="PANTHER" id="PTHR42100">
    <property type="entry name" value="OXIDOREDUCTASE 178 KDA SUBUNIT, PUTATIVE (AFU_ORTHOLOGUE AFUA_8G04320)-RELATED"/>
    <property type="match status" value="1"/>
</dbReference>